<reference evidence="1" key="1">
    <citation type="submission" date="2019-02" db="EMBL/GenBank/DDBJ databases">
        <authorList>
            <person name="Gruber-Vodicka R. H."/>
            <person name="Seah K. B. B."/>
        </authorList>
    </citation>
    <scope>NUCLEOTIDE SEQUENCE</scope>
    <source>
        <strain evidence="1">BECK_BZ15</strain>
    </source>
</reference>
<sequence length="80" mass="9167">MLSLCVRKAGFTNRYATTETRFQQDSSSDEMTEIACSNSLLVKPLLMQTSRMNSSEDSKFMYIAKLVFQGLSFRLEIVNR</sequence>
<dbReference type="AlphaFoldDB" id="A0A450RTH0"/>
<name>A0A450RTH0_9GAMM</name>
<organism evidence="1">
    <name type="scientific">Candidatus Kentrum sp. FW</name>
    <dbReference type="NCBI Taxonomy" id="2126338"/>
    <lineage>
        <taxon>Bacteria</taxon>
        <taxon>Pseudomonadati</taxon>
        <taxon>Pseudomonadota</taxon>
        <taxon>Gammaproteobacteria</taxon>
        <taxon>Candidatus Kentrum</taxon>
    </lineage>
</organism>
<proteinExistence type="predicted"/>
<evidence type="ECO:0000313" key="1">
    <source>
        <dbReference type="EMBL" id="VFJ42327.1"/>
    </source>
</evidence>
<gene>
    <name evidence="1" type="ORF">BECKFW1821A_GA0114235_100188</name>
</gene>
<protein>
    <submittedName>
        <fullName evidence="1">Uncharacterized protein</fullName>
    </submittedName>
</protein>
<dbReference type="EMBL" id="CAADEW010000001">
    <property type="protein sequence ID" value="VFJ42327.1"/>
    <property type="molecule type" value="Genomic_DNA"/>
</dbReference>
<accession>A0A450RTH0</accession>